<keyword evidence="3" id="KW-1185">Reference proteome</keyword>
<sequence>MSSFWAGMVSALIGALIGGAATAFAAWFQTRGALRVAQFQAERMLEVEHHVRLEDLRRQAVHAWLHLVDEASDVCTALRIAHRDHRPDGSGNCPDPTMPAEVESVQRAMFRAMTIHAPYMDTLLTDRCWALAEQFMFLPEIDKNANWNPRPGNCRYSERMDSLGFAVDLLLRTLQAIARGENPPEDVHGVLDDDDEASEPEPRRGSDSDARSTA</sequence>
<evidence type="ECO:0000313" key="3">
    <source>
        <dbReference type="Proteomes" id="UP000653674"/>
    </source>
</evidence>
<accession>A0A8J3PPW8</accession>
<evidence type="ECO:0000256" key="1">
    <source>
        <dbReference type="SAM" id="MobiDB-lite"/>
    </source>
</evidence>
<organism evidence="2 3">
    <name type="scientific">Planosporangium flavigriseum</name>
    <dbReference type="NCBI Taxonomy" id="373681"/>
    <lineage>
        <taxon>Bacteria</taxon>
        <taxon>Bacillati</taxon>
        <taxon>Actinomycetota</taxon>
        <taxon>Actinomycetes</taxon>
        <taxon>Micromonosporales</taxon>
        <taxon>Micromonosporaceae</taxon>
        <taxon>Planosporangium</taxon>
    </lineage>
</organism>
<feature type="region of interest" description="Disordered" evidence="1">
    <location>
        <begin position="180"/>
        <end position="214"/>
    </location>
</feature>
<feature type="compositionally biased region" description="Basic and acidic residues" evidence="1">
    <location>
        <begin position="200"/>
        <end position="214"/>
    </location>
</feature>
<gene>
    <name evidence="2" type="ORF">Pfl04_47570</name>
</gene>
<dbReference type="EMBL" id="BONU01000052">
    <property type="protein sequence ID" value="GIG76353.1"/>
    <property type="molecule type" value="Genomic_DNA"/>
</dbReference>
<comment type="caution">
    <text evidence="2">The sequence shown here is derived from an EMBL/GenBank/DDBJ whole genome shotgun (WGS) entry which is preliminary data.</text>
</comment>
<dbReference type="AlphaFoldDB" id="A0A8J3PPW8"/>
<protein>
    <submittedName>
        <fullName evidence="2">Uncharacterized protein</fullName>
    </submittedName>
</protein>
<name>A0A8J3PPW8_9ACTN</name>
<dbReference type="Proteomes" id="UP000653674">
    <property type="component" value="Unassembled WGS sequence"/>
</dbReference>
<proteinExistence type="predicted"/>
<reference evidence="2" key="1">
    <citation type="submission" date="2021-01" db="EMBL/GenBank/DDBJ databases">
        <title>Whole genome shotgun sequence of Planosporangium flavigriseum NBRC 105377.</title>
        <authorList>
            <person name="Komaki H."/>
            <person name="Tamura T."/>
        </authorList>
    </citation>
    <scope>NUCLEOTIDE SEQUENCE</scope>
    <source>
        <strain evidence="2">NBRC 105377</strain>
    </source>
</reference>
<dbReference type="RefSeq" id="WP_168078599.1">
    <property type="nucleotide sequence ID" value="NZ_BAAAQJ010000004.1"/>
</dbReference>
<evidence type="ECO:0000313" key="2">
    <source>
        <dbReference type="EMBL" id="GIG76353.1"/>
    </source>
</evidence>